<dbReference type="GO" id="GO:0005886">
    <property type="term" value="C:plasma membrane"/>
    <property type="evidence" value="ECO:0007669"/>
    <property type="project" value="UniProtKB-SubCell"/>
</dbReference>
<dbReference type="InterPro" id="IPR050980">
    <property type="entry name" value="2C_sensor_his_kinase"/>
</dbReference>
<accession>A0A3D8M5T1</accession>
<keyword evidence="8 15" id="KW-0812">Transmembrane</keyword>
<dbReference type="PROSITE" id="PS50109">
    <property type="entry name" value="HIS_KIN"/>
    <property type="match status" value="1"/>
</dbReference>
<dbReference type="Proteomes" id="UP000256561">
    <property type="component" value="Unassembled WGS sequence"/>
</dbReference>
<feature type="transmembrane region" description="Helical" evidence="15">
    <location>
        <begin position="155"/>
        <end position="174"/>
    </location>
</feature>
<evidence type="ECO:0000256" key="6">
    <source>
        <dbReference type="ARBA" id="ARBA00022553"/>
    </source>
</evidence>
<evidence type="ECO:0000256" key="4">
    <source>
        <dbReference type="ARBA" id="ARBA00022475"/>
    </source>
</evidence>
<evidence type="ECO:0000256" key="3">
    <source>
        <dbReference type="ARBA" id="ARBA00012438"/>
    </source>
</evidence>
<keyword evidence="11" id="KW-0067">ATP-binding</keyword>
<gene>
    <name evidence="18" type="ORF">DXV75_12505</name>
</gene>
<dbReference type="Gene3D" id="3.30.565.10">
    <property type="entry name" value="Histidine kinase-like ATPase, C-terminal domain"/>
    <property type="match status" value="1"/>
</dbReference>
<dbReference type="PANTHER" id="PTHR44936">
    <property type="entry name" value="SENSOR PROTEIN CREC"/>
    <property type="match status" value="1"/>
</dbReference>
<dbReference type="CDD" id="cd00082">
    <property type="entry name" value="HisKA"/>
    <property type="match status" value="1"/>
</dbReference>
<evidence type="ECO:0000256" key="1">
    <source>
        <dbReference type="ARBA" id="ARBA00000085"/>
    </source>
</evidence>
<dbReference type="SMART" id="SM00304">
    <property type="entry name" value="HAMP"/>
    <property type="match status" value="1"/>
</dbReference>
<dbReference type="GO" id="GO:0000155">
    <property type="term" value="F:phosphorelay sensor kinase activity"/>
    <property type="evidence" value="ECO:0007669"/>
    <property type="project" value="InterPro"/>
</dbReference>
<dbReference type="InterPro" id="IPR003660">
    <property type="entry name" value="HAMP_dom"/>
</dbReference>
<dbReference type="RefSeq" id="WP_115593754.1">
    <property type="nucleotide sequence ID" value="NZ_QRHA01000008.1"/>
</dbReference>
<keyword evidence="6" id="KW-0597">Phosphoprotein</keyword>
<keyword evidence="5" id="KW-0997">Cell inner membrane</keyword>
<dbReference type="InterPro" id="IPR004358">
    <property type="entry name" value="Sig_transdc_His_kin-like_C"/>
</dbReference>
<name>A0A3D8M5T1_9ALTE</name>
<evidence type="ECO:0000256" key="12">
    <source>
        <dbReference type="ARBA" id="ARBA00022989"/>
    </source>
</evidence>
<dbReference type="AlphaFoldDB" id="A0A3D8M5T1"/>
<proteinExistence type="predicted"/>
<dbReference type="Pfam" id="PF00512">
    <property type="entry name" value="HisKA"/>
    <property type="match status" value="1"/>
</dbReference>
<keyword evidence="12 15" id="KW-1133">Transmembrane helix</keyword>
<dbReference type="PANTHER" id="PTHR44936:SF5">
    <property type="entry name" value="SENSOR HISTIDINE KINASE ENVZ"/>
    <property type="match status" value="1"/>
</dbReference>
<dbReference type="InterPro" id="IPR036890">
    <property type="entry name" value="HATPase_C_sf"/>
</dbReference>
<evidence type="ECO:0000259" key="17">
    <source>
        <dbReference type="PROSITE" id="PS50885"/>
    </source>
</evidence>
<dbReference type="SMART" id="SM00388">
    <property type="entry name" value="HisKA"/>
    <property type="match status" value="1"/>
</dbReference>
<evidence type="ECO:0000256" key="5">
    <source>
        <dbReference type="ARBA" id="ARBA00022519"/>
    </source>
</evidence>
<keyword evidence="14 15" id="KW-0472">Membrane</keyword>
<dbReference type="PROSITE" id="PS50885">
    <property type="entry name" value="HAMP"/>
    <property type="match status" value="1"/>
</dbReference>
<dbReference type="FunFam" id="1.10.287.130:FF:000006">
    <property type="entry name" value="Osmolarity two-component histidine kinase EnvZ"/>
    <property type="match status" value="1"/>
</dbReference>
<dbReference type="EMBL" id="QRHA01000008">
    <property type="protein sequence ID" value="RDV24884.1"/>
    <property type="molecule type" value="Genomic_DNA"/>
</dbReference>
<dbReference type="SMART" id="SM00387">
    <property type="entry name" value="HATPase_c"/>
    <property type="match status" value="1"/>
</dbReference>
<evidence type="ECO:0000256" key="9">
    <source>
        <dbReference type="ARBA" id="ARBA00022741"/>
    </source>
</evidence>
<organism evidence="18 19">
    <name type="scientific">Alteromonas aestuariivivens</name>
    <dbReference type="NCBI Taxonomy" id="1938339"/>
    <lineage>
        <taxon>Bacteria</taxon>
        <taxon>Pseudomonadati</taxon>
        <taxon>Pseudomonadota</taxon>
        <taxon>Gammaproteobacteria</taxon>
        <taxon>Alteromonadales</taxon>
        <taxon>Alteromonadaceae</taxon>
        <taxon>Alteromonas/Salinimonas group</taxon>
        <taxon>Alteromonas</taxon>
    </lineage>
</organism>
<reference evidence="19" key="1">
    <citation type="submission" date="2018-08" db="EMBL/GenBank/DDBJ databases">
        <authorList>
            <person name="Zhang J."/>
            <person name="Du Z.-J."/>
        </authorList>
    </citation>
    <scope>NUCLEOTIDE SEQUENCE [LARGE SCALE GENOMIC DNA]</scope>
    <source>
        <strain evidence="19">KCTC 52655</strain>
    </source>
</reference>
<comment type="caution">
    <text evidence="18">The sequence shown here is derived from an EMBL/GenBank/DDBJ whole genome shotgun (WGS) entry which is preliminary data.</text>
</comment>
<evidence type="ECO:0000256" key="14">
    <source>
        <dbReference type="ARBA" id="ARBA00023136"/>
    </source>
</evidence>
<dbReference type="GO" id="GO:0005524">
    <property type="term" value="F:ATP binding"/>
    <property type="evidence" value="ECO:0007669"/>
    <property type="project" value="UniProtKB-KW"/>
</dbReference>
<dbReference type="Gene3D" id="1.10.287.130">
    <property type="match status" value="1"/>
</dbReference>
<feature type="domain" description="Histidine kinase" evidence="16">
    <location>
        <begin position="235"/>
        <end position="437"/>
    </location>
</feature>
<dbReference type="Pfam" id="PF00672">
    <property type="entry name" value="HAMP"/>
    <property type="match status" value="1"/>
</dbReference>
<evidence type="ECO:0000256" key="8">
    <source>
        <dbReference type="ARBA" id="ARBA00022692"/>
    </source>
</evidence>
<feature type="domain" description="HAMP" evidence="17">
    <location>
        <begin position="175"/>
        <end position="227"/>
    </location>
</feature>
<comment type="subcellular location">
    <subcellularLocation>
        <location evidence="2">Cell inner membrane</location>
        <topology evidence="2">Multi-pass membrane protein</topology>
    </subcellularLocation>
</comment>
<keyword evidence="13" id="KW-0902">Two-component regulatory system</keyword>
<dbReference type="EC" id="2.7.13.3" evidence="3"/>
<evidence type="ECO:0000313" key="18">
    <source>
        <dbReference type="EMBL" id="RDV24884.1"/>
    </source>
</evidence>
<keyword evidence="10 18" id="KW-0418">Kinase</keyword>
<feature type="transmembrane region" description="Helical" evidence="15">
    <location>
        <begin position="12"/>
        <end position="36"/>
    </location>
</feature>
<dbReference type="OrthoDB" id="9804645at2"/>
<sequence length="440" mass="49305">MRIFPKSAFGQTVLLIGVLLLINQVVSYLSVTYYFIRPSYQQINSLLATQAQSLLANGMLAPDDPRLPAFTKRTQVQVLTEEDALHSGLQNATYYGFISSQVSQQLGQQADVRISTPAPGVESRPYQVWIELADYPGAWISIPINGLSEANISPLTMYLMVIGILSVAGGWLFVRRLNRPLQALQKAALQVGRGRIPPPLPEQGTSEIIEVTRAFNRMNQGIQQLEHDRTLMTAGISHDLRTPLTRIRLATEMLPDGHDWIKEGIVNDIEDMNAIIDQFIDYARQHGTEHWQKTDLNQIICDLAQARHVEESHHIDLHLKDLPEVLLGRVAIKRVLDNLIENAFRYGSDHILITSFYDHAKRRIYCRVQDHGQGIPAEQLEQAFMPFTQGDKARGSSGSGLGLAICKKIIETHNGKIELRNHPKGGLVAEFWLPLAPQNP</sequence>
<evidence type="ECO:0000256" key="15">
    <source>
        <dbReference type="SAM" id="Phobius"/>
    </source>
</evidence>
<keyword evidence="7" id="KW-0808">Transferase</keyword>
<keyword evidence="19" id="KW-1185">Reference proteome</keyword>
<keyword evidence="4" id="KW-1003">Cell membrane</keyword>
<evidence type="ECO:0000259" key="16">
    <source>
        <dbReference type="PROSITE" id="PS50109"/>
    </source>
</evidence>
<dbReference type="InterPro" id="IPR003661">
    <property type="entry name" value="HisK_dim/P_dom"/>
</dbReference>
<dbReference type="Pfam" id="PF02518">
    <property type="entry name" value="HATPase_c"/>
    <property type="match status" value="1"/>
</dbReference>
<evidence type="ECO:0000256" key="2">
    <source>
        <dbReference type="ARBA" id="ARBA00004429"/>
    </source>
</evidence>
<dbReference type="NCBIfam" id="NF007004">
    <property type="entry name" value="PRK09467.1"/>
    <property type="match status" value="1"/>
</dbReference>
<dbReference type="PRINTS" id="PR00344">
    <property type="entry name" value="BCTRLSENSOR"/>
</dbReference>
<dbReference type="InterPro" id="IPR005467">
    <property type="entry name" value="His_kinase_dom"/>
</dbReference>
<protein>
    <recommendedName>
        <fullName evidence="3">histidine kinase</fullName>
        <ecNumber evidence="3">2.7.13.3</ecNumber>
    </recommendedName>
</protein>
<dbReference type="SUPFAM" id="SSF47384">
    <property type="entry name" value="Homodimeric domain of signal transducing histidine kinase"/>
    <property type="match status" value="1"/>
</dbReference>
<dbReference type="InterPro" id="IPR036097">
    <property type="entry name" value="HisK_dim/P_sf"/>
</dbReference>
<evidence type="ECO:0000256" key="13">
    <source>
        <dbReference type="ARBA" id="ARBA00023012"/>
    </source>
</evidence>
<keyword evidence="9" id="KW-0547">Nucleotide-binding</keyword>
<evidence type="ECO:0000256" key="10">
    <source>
        <dbReference type="ARBA" id="ARBA00022777"/>
    </source>
</evidence>
<dbReference type="SUPFAM" id="SSF55874">
    <property type="entry name" value="ATPase domain of HSP90 chaperone/DNA topoisomerase II/histidine kinase"/>
    <property type="match status" value="1"/>
</dbReference>
<comment type="catalytic activity">
    <reaction evidence="1">
        <text>ATP + protein L-histidine = ADP + protein N-phospho-L-histidine.</text>
        <dbReference type="EC" id="2.7.13.3"/>
    </reaction>
</comment>
<dbReference type="CDD" id="cd06225">
    <property type="entry name" value="HAMP"/>
    <property type="match status" value="1"/>
</dbReference>
<evidence type="ECO:0000313" key="19">
    <source>
        <dbReference type="Proteomes" id="UP000256561"/>
    </source>
</evidence>
<evidence type="ECO:0000256" key="7">
    <source>
        <dbReference type="ARBA" id="ARBA00022679"/>
    </source>
</evidence>
<evidence type="ECO:0000256" key="11">
    <source>
        <dbReference type="ARBA" id="ARBA00022840"/>
    </source>
</evidence>
<dbReference type="InterPro" id="IPR003594">
    <property type="entry name" value="HATPase_dom"/>
</dbReference>